<sequence>MARLDDGVVRDINGAPVSSHFFVAEAVSEGEQAAVVENECEASDEIAFVQSENEPLRKSNLYACTFILRCNWRARARPHAVLARTHVAGEMMVACVICGQAKPHG</sequence>
<accession>A0A6G1F7I4</accession>
<dbReference type="AlphaFoldDB" id="A0A6G1F7I4"/>
<gene>
    <name evidence="1" type="ORF">E2562_012102</name>
</gene>
<proteinExistence type="predicted"/>
<comment type="caution">
    <text evidence="1">The sequence shown here is derived from an EMBL/GenBank/DDBJ whole genome shotgun (WGS) entry which is preliminary data.</text>
</comment>
<evidence type="ECO:0000313" key="1">
    <source>
        <dbReference type="EMBL" id="KAF0932762.1"/>
    </source>
</evidence>
<reference evidence="1 2" key="1">
    <citation type="submission" date="2019-11" db="EMBL/GenBank/DDBJ databases">
        <title>Whole genome sequence of Oryza granulata.</title>
        <authorList>
            <person name="Li W."/>
        </authorList>
    </citation>
    <scope>NUCLEOTIDE SEQUENCE [LARGE SCALE GENOMIC DNA]</scope>
    <source>
        <strain evidence="2">cv. Menghai</strain>
        <tissue evidence="1">Leaf</tissue>
    </source>
</reference>
<keyword evidence="2" id="KW-1185">Reference proteome</keyword>
<name>A0A6G1F7I4_9ORYZ</name>
<dbReference type="Proteomes" id="UP000479710">
    <property type="component" value="Unassembled WGS sequence"/>
</dbReference>
<dbReference type="EMBL" id="SPHZ02000001">
    <property type="protein sequence ID" value="KAF0932762.1"/>
    <property type="molecule type" value="Genomic_DNA"/>
</dbReference>
<organism evidence="1 2">
    <name type="scientific">Oryza meyeriana var. granulata</name>
    <dbReference type="NCBI Taxonomy" id="110450"/>
    <lineage>
        <taxon>Eukaryota</taxon>
        <taxon>Viridiplantae</taxon>
        <taxon>Streptophyta</taxon>
        <taxon>Embryophyta</taxon>
        <taxon>Tracheophyta</taxon>
        <taxon>Spermatophyta</taxon>
        <taxon>Magnoliopsida</taxon>
        <taxon>Liliopsida</taxon>
        <taxon>Poales</taxon>
        <taxon>Poaceae</taxon>
        <taxon>BOP clade</taxon>
        <taxon>Oryzoideae</taxon>
        <taxon>Oryzeae</taxon>
        <taxon>Oryzinae</taxon>
        <taxon>Oryza</taxon>
        <taxon>Oryza meyeriana</taxon>
    </lineage>
</organism>
<evidence type="ECO:0000313" key="2">
    <source>
        <dbReference type="Proteomes" id="UP000479710"/>
    </source>
</evidence>
<protein>
    <submittedName>
        <fullName evidence="1">Uncharacterized protein</fullName>
    </submittedName>
</protein>